<proteinExistence type="predicted"/>
<feature type="domain" description="Phosphatidate phosphatase APP1 catalytic" evidence="1">
    <location>
        <begin position="156"/>
        <end position="311"/>
    </location>
</feature>
<gene>
    <name evidence="2" type="ORF">LZG35_20270</name>
</gene>
<dbReference type="InterPro" id="IPR019236">
    <property type="entry name" value="APP1_cat"/>
</dbReference>
<comment type="caution">
    <text evidence="2">The sequence shown here is derived from an EMBL/GenBank/DDBJ whole genome shotgun (WGS) entry which is preliminary data.</text>
</comment>
<evidence type="ECO:0000259" key="1">
    <source>
        <dbReference type="Pfam" id="PF09949"/>
    </source>
</evidence>
<dbReference type="Pfam" id="PF09949">
    <property type="entry name" value="APP1_cat"/>
    <property type="match status" value="1"/>
</dbReference>
<dbReference type="GeneID" id="94687636"/>
<accession>A0A9Q3ZIC8</accession>
<organism evidence="2 3">
    <name type="scientific">Alloalcanivorax xenomutans</name>
    <dbReference type="NCBI Taxonomy" id="1094342"/>
    <lineage>
        <taxon>Bacteria</taxon>
        <taxon>Pseudomonadati</taxon>
        <taxon>Pseudomonadota</taxon>
        <taxon>Gammaproteobacteria</taxon>
        <taxon>Oceanospirillales</taxon>
        <taxon>Alcanivoracaceae</taxon>
        <taxon>Alloalcanivorax</taxon>
    </lineage>
</organism>
<dbReference type="KEGG" id="axe:P40_15240"/>
<reference evidence="2" key="1">
    <citation type="submission" date="2022-01" db="EMBL/GenBank/DDBJ databases">
        <authorList>
            <person name="Karlyshev A.V."/>
            <person name="Jaspars M."/>
        </authorList>
    </citation>
    <scope>NUCLEOTIDE SEQUENCE</scope>
    <source>
        <strain evidence="2">AGSA3-2</strain>
    </source>
</reference>
<sequence length="373" mass="42864">MPVPSPRTLYRGLRNLLRFLARPVRRAEGRGERVIQCYRGYGSRQELFLIGRVFRQPGLGLDLAEGPLNDLVNVGRRTVRWGIRGARVRVRALGSREEVKTDGDGYFTVRLPIQDTLPAESSWQTVRLTLLPERDNDEPANADAKVYIPPADVDLAVVSDIDDTVMFTGVANKLWMLYRLFVEKARHRTAFPGVSALYRALFQGLDGERRRPMLYVSRAPWTIYEMLSEFFHLNRIPHGPILFLREWGLTLQRPWPRRAKDHKALLIRRMMALYQQLPFVLIGDSGQRDPEVYAQIVAEHPGRVKAIYIRHVHQSPSRDREIHRLARQVSAQGCEMILARNSLEMASHAHRLGLISDAGLQEVRADSQRRQQD</sequence>
<dbReference type="RefSeq" id="WP_022995684.1">
    <property type="nucleotide sequence ID" value="NZ_CBDDTQ010000006.1"/>
</dbReference>
<evidence type="ECO:0000313" key="3">
    <source>
        <dbReference type="Proteomes" id="UP001107961"/>
    </source>
</evidence>
<dbReference type="EMBL" id="JAJVKT010000035">
    <property type="protein sequence ID" value="MCE7510977.1"/>
    <property type="molecule type" value="Genomic_DNA"/>
</dbReference>
<dbReference type="GO" id="GO:0008195">
    <property type="term" value="F:phosphatidate phosphatase activity"/>
    <property type="evidence" value="ECO:0007669"/>
    <property type="project" value="InterPro"/>
</dbReference>
<dbReference type="InterPro" id="IPR052935">
    <property type="entry name" value="Mg2+_PAP"/>
</dbReference>
<keyword evidence="3" id="KW-1185">Reference proteome</keyword>
<name>A0A9Q3ZIC8_9GAMM</name>
<dbReference type="PANTHER" id="PTHR28208:SF3">
    <property type="entry name" value="PHOSPHATIDATE PHOSPHATASE APP1"/>
    <property type="match status" value="1"/>
</dbReference>
<dbReference type="AlphaFoldDB" id="A0A9Q3ZIC8"/>
<dbReference type="Proteomes" id="UP001107961">
    <property type="component" value="Unassembled WGS sequence"/>
</dbReference>
<dbReference type="PANTHER" id="PTHR28208">
    <property type="entry name" value="PHOSPHATIDATE PHOSPHATASE APP1"/>
    <property type="match status" value="1"/>
</dbReference>
<protein>
    <submittedName>
        <fullName evidence="2">DUF2183 domain-containing protein</fullName>
    </submittedName>
</protein>
<evidence type="ECO:0000313" key="2">
    <source>
        <dbReference type="EMBL" id="MCE7510977.1"/>
    </source>
</evidence>